<dbReference type="Proteomes" id="UP001633002">
    <property type="component" value="Unassembled WGS sequence"/>
</dbReference>
<evidence type="ECO:0000313" key="2">
    <source>
        <dbReference type="Proteomes" id="UP001633002"/>
    </source>
</evidence>
<evidence type="ECO:0000313" key="1">
    <source>
        <dbReference type="EMBL" id="KAL3686479.1"/>
    </source>
</evidence>
<name>A0ABD3HAP5_9MARC</name>
<keyword evidence="2" id="KW-1185">Reference proteome</keyword>
<gene>
    <name evidence="1" type="ORF">R1sor_009053</name>
</gene>
<sequence length="410" mass="46742">MLTWPEKVLLCRNILGALPYYTLMTGRHVPPGLKLLQRTTAQFLWGSNEVGKSKKPLIAWAAFEKRKEHGGLGCSGIWQMLSSYGISLNSLPMLRDEWIKIANAIILKALHSSSRPNEVKLWFAAAITTAASLNNDDGHKAVLTAFRRAKIKDMADIVTHRWASEFHLRLTFKRMGKQTADLHTALHSLESALPAAHATHMPWPQANGRCTMETETLTHALWTCPKLLHRTHWISWLLFDEKFRTTSVHGAEPLLAVFDKALDCHSDNPAPIILLLNTLRANWSEINISQFKQRLSSRGNNPILQETDQELNALPTNAGMSRKRRETIFKARHLCEFWRSESLRWMQGASTRNTMPAYIPQDHTEVTIQSSAQQHQNDLPRMEQDPWSTEDMIRWDHANTDTTLKPTGRE</sequence>
<comment type="caution">
    <text evidence="1">The sequence shown here is derived from an EMBL/GenBank/DDBJ whole genome shotgun (WGS) entry which is preliminary data.</text>
</comment>
<reference evidence="1 2" key="1">
    <citation type="submission" date="2024-09" db="EMBL/GenBank/DDBJ databases">
        <title>Chromosome-scale assembly of Riccia sorocarpa.</title>
        <authorList>
            <person name="Paukszto L."/>
        </authorList>
    </citation>
    <scope>NUCLEOTIDE SEQUENCE [LARGE SCALE GENOMIC DNA]</scope>
    <source>
        <strain evidence="1">LP-2024</strain>
        <tissue evidence="1">Aerial parts of the thallus</tissue>
    </source>
</reference>
<organism evidence="1 2">
    <name type="scientific">Riccia sorocarpa</name>
    <dbReference type="NCBI Taxonomy" id="122646"/>
    <lineage>
        <taxon>Eukaryota</taxon>
        <taxon>Viridiplantae</taxon>
        <taxon>Streptophyta</taxon>
        <taxon>Embryophyta</taxon>
        <taxon>Marchantiophyta</taxon>
        <taxon>Marchantiopsida</taxon>
        <taxon>Marchantiidae</taxon>
        <taxon>Marchantiales</taxon>
        <taxon>Ricciaceae</taxon>
        <taxon>Riccia</taxon>
    </lineage>
</organism>
<dbReference type="EMBL" id="JBJQOH010000005">
    <property type="protein sequence ID" value="KAL3686479.1"/>
    <property type="molecule type" value="Genomic_DNA"/>
</dbReference>
<evidence type="ECO:0008006" key="3">
    <source>
        <dbReference type="Google" id="ProtNLM"/>
    </source>
</evidence>
<accession>A0ABD3HAP5</accession>
<proteinExistence type="predicted"/>
<dbReference type="AlphaFoldDB" id="A0ABD3HAP5"/>
<protein>
    <recommendedName>
        <fullName evidence="3">Reverse transcriptase zinc-binding domain-containing protein</fullName>
    </recommendedName>
</protein>